<protein>
    <recommendedName>
        <fullName evidence="4">Lysis protein</fullName>
    </recommendedName>
</protein>
<evidence type="ECO:0008006" key="4">
    <source>
        <dbReference type="Google" id="ProtNLM"/>
    </source>
</evidence>
<evidence type="ECO:0000313" key="2">
    <source>
        <dbReference type="EMBL" id="SEG70130.1"/>
    </source>
</evidence>
<gene>
    <name evidence="2" type="ORF">SAMN05216586_11649</name>
</gene>
<keyword evidence="1" id="KW-0175">Coiled coil</keyword>
<dbReference type="AlphaFoldDB" id="A0AAQ1GAC4"/>
<name>A0AAQ1GAC4_9GAMM</name>
<sequence length="205" mass="21645">MTRAVLIGTVAGGLAIAGLLHLVEERGYDRGVREATANAEAQQQSTERAYADQRAQAAKEHLQAYQQQVARTTAAEEDLAAANKRIEALNEQISNRIPQVTTVYLPAPEAEPVAIPHCVFTRGWLRDYNAALGATASLPATGASPSNPAAQAAPEPAPGADAELLESGVTPADILAHARDYGAWAQSNLRQLNGLLDLYGEPDGN</sequence>
<feature type="coiled-coil region" evidence="1">
    <location>
        <begin position="55"/>
        <end position="92"/>
    </location>
</feature>
<evidence type="ECO:0000313" key="3">
    <source>
        <dbReference type="Proteomes" id="UP000243518"/>
    </source>
</evidence>
<reference evidence="2 3" key="1">
    <citation type="submission" date="2016-10" db="EMBL/GenBank/DDBJ databases">
        <authorList>
            <person name="Varghese N."/>
            <person name="Submissions S."/>
        </authorList>
    </citation>
    <scope>NUCLEOTIDE SEQUENCE [LARGE SCALE GENOMIC DNA]</scope>
    <source>
        <strain evidence="2 3">CECT 8317</strain>
    </source>
</reference>
<keyword evidence="3" id="KW-1185">Reference proteome</keyword>
<comment type="caution">
    <text evidence="2">The sequence shown here is derived from an EMBL/GenBank/DDBJ whole genome shotgun (WGS) entry which is preliminary data.</text>
</comment>
<proteinExistence type="predicted"/>
<dbReference type="EMBL" id="FNVE01000016">
    <property type="protein sequence ID" value="SEG70130.1"/>
    <property type="molecule type" value="Genomic_DNA"/>
</dbReference>
<dbReference type="Proteomes" id="UP000243518">
    <property type="component" value="Unassembled WGS sequence"/>
</dbReference>
<dbReference type="RefSeq" id="WP_088277575.1">
    <property type="nucleotide sequence ID" value="NZ_FNVE01000016.1"/>
</dbReference>
<accession>A0AAQ1GAC4</accession>
<organism evidence="2 3">
    <name type="scientific">Halopseudomonas aestusnigri</name>
    <dbReference type="NCBI Taxonomy" id="857252"/>
    <lineage>
        <taxon>Bacteria</taxon>
        <taxon>Pseudomonadati</taxon>
        <taxon>Pseudomonadota</taxon>
        <taxon>Gammaproteobacteria</taxon>
        <taxon>Pseudomonadales</taxon>
        <taxon>Pseudomonadaceae</taxon>
        <taxon>Halopseudomonas</taxon>
    </lineage>
</organism>
<evidence type="ECO:0000256" key="1">
    <source>
        <dbReference type="SAM" id="Coils"/>
    </source>
</evidence>